<evidence type="ECO:0008006" key="3">
    <source>
        <dbReference type="Google" id="ProtNLM"/>
    </source>
</evidence>
<dbReference type="RefSeq" id="WP_147041654.1">
    <property type="nucleotide sequence ID" value="NZ_BAABIR010000001.1"/>
</dbReference>
<proteinExistence type="predicted"/>
<evidence type="ECO:0000313" key="2">
    <source>
        <dbReference type="Proteomes" id="UP000321249"/>
    </source>
</evidence>
<dbReference type="Proteomes" id="UP000321249">
    <property type="component" value="Unassembled WGS sequence"/>
</dbReference>
<evidence type="ECO:0000313" key="1">
    <source>
        <dbReference type="EMBL" id="TXC62266.1"/>
    </source>
</evidence>
<protein>
    <recommendedName>
        <fullName evidence="3">DUF3617 family protein</fullName>
    </recommendedName>
</protein>
<dbReference type="EMBL" id="VOQQ01000001">
    <property type="protein sequence ID" value="TXC62266.1"/>
    <property type="molecule type" value="Genomic_DNA"/>
</dbReference>
<sequence length="133" mass="14013">MGKFLSGRVSALGAIFLGLAAMQAVPAALPLLGTLEPGRWELRDEGNRLISSICLGDPAQLVQIQHAGRNCSRSLISADSRSLTLRYSCPASGSGRTTILVETPRLVQIDSQGLFNGAPFALHVQGRKVGPCS</sequence>
<reference evidence="1 2" key="1">
    <citation type="journal article" date="2015" name="J. Microbiol.">
        <title>Sphingosinicella ginsenosidimutans sp. nov., with ginsenoside converting activity.</title>
        <authorList>
            <person name="Kim J.K."/>
            <person name="Kang M.S."/>
            <person name="Park S.C."/>
            <person name="Kim K.M."/>
            <person name="Choi K."/>
            <person name="Yoon M.H."/>
            <person name="Im W.T."/>
        </authorList>
    </citation>
    <scope>NUCLEOTIDE SEQUENCE [LARGE SCALE GENOMIC DNA]</scope>
    <source>
        <strain evidence="1 2">BS-11</strain>
    </source>
</reference>
<name>A0A5C6TPU3_9SPHN</name>
<accession>A0A5C6TPU3</accession>
<comment type="caution">
    <text evidence="1">The sequence shown here is derived from an EMBL/GenBank/DDBJ whole genome shotgun (WGS) entry which is preliminary data.</text>
</comment>
<organism evidence="1 2">
    <name type="scientific">Allosphingosinicella ginsenosidimutans</name>
    <dbReference type="NCBI Taxonomy" id="1176539"/>
    <lineage>
        <taxon>Bacteria</taxon>
        <taxon>Pseudomonadati</taxon>
        <taxon>Pseudomonadota</taxon>
        <taxon>Alphaproteobacteria</taxon>
        <taxon>Sphingomonadales</taxon>
        <taxon>Sphingomonadaceae</taxon>
        <taxon>Allosphingosinicella</taxon>
    </lineage>
</organism>
<dbReference type="AlphaFoldDB" id="A0A5C6TPU3"/>
<dbReference type="OrthoDB" id="7595119at2"/>
<gene>
    <name evidence="1" type="ORF">FRZ32_00515</name>
</gene>
<keyword evidence="2" id="KW-1185">Reference proteome</keyword>